<evidence type="ECO:0000313" key="3">
    <source>
        <dbReference type="EMBL" id="USE81176.1"/>
    </source>
</evidence>
<dbReference type="Proteomes" id="UP001056648">
    <property type="component" value="Chromosome 2"/>
</dbReference>
<evidence type="ECO:0000256" key="1">
    <source>
        <dbReference type="SAM" id="MobiDB-lite"/>
    </source>
</evidence>
<evidence type="ECO:0000313" key="4">
    <source>
        <dbReference type="Proteomes" id="UP001056648"/>
    </source>
</evidence>
<feature type="region of interest" description="Disordered" evidence="1">
    <location>
        <begin position="1"/>
        <end position="20"/>
    </location>
</feature>
<accession>A0ABY4VNR5</accession>
<feature type="compositionally biased region" description="Polar residues" evidence="1">
    <location>
        <begin position="1"/>
        <end position="19"/>
    </location>
</feature>
<dbReference type="EMBL" id="CP098736">
    <property type="protein sequence ID" value="USE78887.1"/>
    <property type="molecule type" value="Genomic_DNA"/>
</dbReference>
<gene>
    <name evidence="3" type="ORF">NDR89_15770</name>
    <name evidence="2" type="ORF">NDR89_19830</name>
</gene>
<proteinExistence type="predicted"/>
<organism evidence="2 4">
    <name type="scientific">Cupriavidus gilardii</name>
    <dbReference type="NCBI Taxonomy" id="82541"/>
    <lineage>
        <taxon>Bacteria</taxon>
        <taxon>Pseudomonadati</taxon>
        <taxon>Pseudomonadota</taxon>
        <taxon>Betaproteobacteria</taxon>
        <taxon>Burkholderiales</taxon>
        <taxon>Burkholderiaceae</taxon>
        <taxon>Cupriavidus</taxon>
    </lineage>
</organism>
<dbReference type="RefSeq" id="WP_252252625.1">
    <property type="nucleotide sequence ID" value="NZ_CP098736.1"/>
</dbReference>
<reference evidence="2" key="1">
    <citation type="submission" date="2022-06" db="EMBL/GenBank/DDBJ databases">
        <title>Complete genome sequence and characterization of Cupriavidus gilardii QJ1 isolated from contaminating cells.</title>
        <authorList>
            <person name="Qi J."/>
        </authorList>
    </citation>
    <scope>NUCLEOTIDE SEQUENCE</scope>
    <source>
        <strain evidence="2">QJ1</strain>
    </source>
</reference>
<dbReference type="EMBL" id="CP098736">
    <property type="protein sequence ID" value="USE81176.1"/>
    <property type="molecule type" value="Genomic_DNA"/>
</dbReference>
<protein>
    <submittedName>
        <fullName evidence="2">Uncharacterized protein</fullName>
    </submittedName>
</protein>
<sequence length="104" mass="11463">MGNSKLANGCQLPSSNPTPRATAEAGILAYVPGDIIAVAGQQLPAPDPFGPEHGEVEIDARHLGRVRIFFELGKVRHHKHSHWYWRSYRAEPVHGEWDSDAGQT</sequence>
<evidence type="ECO:0000313" key="2">
    <source>
        <dbReference type="EMBL" id="USE78887.1"/>
    </source>
</evidence>
<name>A0ABY4VNR5_9BURK</name>
<keyword evidence="4" id="KW-1185">Reference proteome</keyword>